<dbReference type="Proteomes" id="UP000053201">
    <property type="component" value="Unassembled WGS sequence"/>
</dbReference>
<dbReference type="OMA" id="LPCCSIR"/>
<feature type="compositionally biased region" description="Polar residues" evidence="1">
    <location>
        <begin position="664"/>
        <end position="676"/>
    </location>
</feature>
<feature type="region of interest" description="Disordered" evidence="1">
    <location>
        <begin position="637"/>
        <end position="701"/>
    </location>
</feature>
<name>A0A0L0H6Q9_SPIPD</name>
<gene>
    <name evidence="4" type="ORF">SPPG_07752</name>
</gene>
<protein>
    <submittedName>
        <fullName evidence="4">Uncharacterized protein</fullName>
    </submittedName>
</protein>
<feature type="compositionally biased region" description="Polar residues" evidence="1">
    <location>
        <begin position="236"/>
        <end position="246"/>
    </location>
</feature>
<feature type="compositionally biased region" description="Pro residues" evidence="1">
    <location>
        <begin position="99"/>
        <end position="115"/>
    </location>
</feature>
<dbReference type="EMBL" id="KQ257466">
    <property type="protein sequence ID" value="KNC96927.1"/>
    <property type="molecule type" value="Genomic_DNA"/>
</dbReference>
<feature type="compositionally biased region" description="Basic and acidic residues" evidence="1">
    <location>
        <begin position="161"/>
        <end position="170"/>
    </location>
</feature>
<feature type="compositionally biased region" description="Low complexity" evidence="1">
    <location>
        <begin position="313"/>
        <end position="326"/>
    </location>
</feature>
<keyword evidence="2" id="KW-0812">Transmembrane</keyword>
<reference evidence="4 5" key="1">
    <citation type="submission" date="2009-08" db="EMBL/GenBank/DDBJ databases">
        <title>The Genome Sequence of Spizellomyces punctatus strain DAOM BR117.</title>
        <authorList>
            <consortium name="The Broad Institute Genome Sequencing Platform"/>
            <person name="Russ C."/>
            <person name="Cuomo C."/>
            <person name="Shea T."/>
            <person name="Young S.K."/>
            <person name="Zeng Q."/>
            <person name="Koehrsen M."/>
            <person name="Haas B."/>
            <person name="Borodovsky M."/>
            <person name="Guigo R."/>
            <person name="Alvarado L."/>
            <person name="Berlin A."/>
            <person name="Bochicchio J."/>
            <person name="Borenstein D."/>
            <person name="Chapman S."/>
            <person name="Chen Z."/>
            <person name="Engels R."/>
            <person name="Freedman E."/>
            <person name="Gellesch M."/>
            <person name="Goldberg J."/>
            <person name="Griggs A."/>
            <person name="Gujja S."/>
            <person name="Heiman D."/>
            <person name="Hepburn T."/>
            <person name="Howarth C."/>
            <person name="Jen D."/>
            <person name="Larson L."/>
            <person name="Lewis B."/>
            <person name="Mehta T."/>
            <person name="Park D."/>
            <person name="Pearson M."/>
            <person name="Roberts A."/>
            <person name="Saif S."/>
            <person name="Shenoy N."/>
            <person name="Sisk P."/>
            <person name="Stolte C."/>
            <person name="Sykes S."/>
            <person name="Thomson T."/>
            <person name="Walk T."/>
            <person name="White J."/>
            <person name="Yandava C."/>
            <person name="Burger G."/>
            <person name="Gray M.W."/>
            <person name="Holland P.W.H."/>
            <person name="King N."/>
            <person name="Lang F.B.F."/>
            <person name="Roger A.J."/>
            <person name="Ruiz-Trillo I."/>
            <person name="Lander E."/>
            <person name="Nusbaum C."/>
        </authorList>
    </citation>
    <scope>NUCLEOTIDE SEQUENCE [LARGE SCALE GENOMIC DNA]</scope>
    <source>
        <strain evidence="4 5">DAOM BR117</strain>
    </source>
</reference>
<feature type="transmembrane region" description="Helical" evidence="2">
    <location>
        <begin position="267"/>
        <end position="290"/>
    </location>
</feature>
<feature type="region of interest" description="Disordered" evidence="1">
    <location>
        <begin position="55"/>
        <end position="208"/>
    </location>
</feature>
<dbReference type="InParanoid" id="A0A0L0H6Q9"/>
<sequence length="701" mass="73757">MKGVVAVAALAVVAGIGAQSAPASSVLLGRQLSSNPLSNIQSSSVSLPGLNVVTAIQDPPATGNVPPAETRDPSTSAPSSSPPETTPTNPGDPTTKSPTPAPSSPPPPPPPPPASELPTSTRVVQPTPKPDEGNNPGQGNQGDGKGENGNAPPPQPAPEQGKPEEGKDKGNGNAPEQPLVPAPDKGNEANKDRIGAQEDKKPNDVPFSSVGVLPVAATAVPTAPAGRFPGPISNAVAPTQAPSNGDPNAFGQPPSAPPPGKILSTSAMAGLISVVGIACLAGVVAAGLLVQRRRRIDDAHRSLPTTSGPGPFSSQNQQRESVQSSSSVTRILARAFPDMFANAVKAGVTPKPNVPMVPPPVMDATPQRKLERDISLPPLHIEQEEEEERRTSTIERAVTAVFDRSTKSPVMMFNESAFYGHLPNAQIAALAAESGAAFMARDSLDSTIPPNLPPPVAPEASDSVTTPGSPLVANATALEPKTAPIGHLNPNYEYNNSRYRFSADSDYTDYTTLDRSSAYRASRIIDDTHSDTTTERMPRDSAAYSVRSSRRASWFTDTSGFDTYRRSFMSTDSQAGIRRSLQLRRSMDASTQKAAPPQSSILAALNHMGANVDIPASSYDTLPTSVSSYYYEHDAHLDNDDTETEDNEPTLTRPPKNPIRSDTLRSGTTGVTSESFATALESHRGLSDDEEWDSMDRNVKF</sequence>
<keyword evidence="5" id="KW-1185">Reference proteome</keyword>
<dbReference type="VEuPathDB" id="FungiDB:SPPG_07752"/>
<feature type="region of interest" description="Disordered" evidence="1">
    <location>
        <begin position="300"/>
        <end position="326"/>
    </location>
</feature>
<keyword evidence="3" id="KW-0732">Signal</keyword>
<feature type="signal peptide" evidence="3">
    <location>
        <begin position="1"/>
        <end position="18"/>
    </location>
</feature>
<evidence type="ECO:0000256" key="1">
    <source>
        <dbReference type="SAM" id="MobiDB-lite"/>
    </source>
</evidence>
<feature type="region of interest" description="Disordered" evidence="1">
    <location>
        <begin position="231"/>
        <end position="261"/>
    </location>
</feature>
<dbReference type="OrthoDB" id="10401558at2759"/>
<dbReference type="GeneID" id="27690949"/>
<evidence type="ECO:0000256" key="2">
    <source>
        <dbReference type="SAM" id="Phobius"/>
    </source>
</evidence>
<evidence type="ECO:0000313" key="5">
    <source>
        <dbReference type="Proteomes" id="UP000053201"/>
    </source>
</evidence>
<feature type="chain" id="PRO_5005539782" evidence="3">
    <location>
        <begin position="19"/>
        <end position="701"/>
    </location>
</feature>
<feature type="compositionally biased region" description="Basic and acidic residues" evidence="1">
    <location>
        <begin position="185"/>
        <end position="203"/>
    </location>
</feature>
<proteinExistence type="predicted"/>
<accession>A0A0L0H6Q9</accession>
<dbReference type="RefSeq" id="XP_016604967.1">
    <property type="nucleotide sequence ID" value="XM_016755911.1"/>
</dbReference>
<keyword evidence="2" id="KW-0472">Membrane</keyword>
<organism evidence="4 5">
    <name type="scientific">Spizellomyces punctatus (strain DAOM BR117)</name>
    <dbReference type="NCBI Taxonomy" id="645134"/>
    <lineage>
        <taxon>Eukaryota</taxon>
        <taxon>Fungi</taxon>
        <taxon>Fungi incertae sedis</taxon>
        <taxon>Chytridiomycota</taxon>
        <taxon>Chytridiomycota incertae sedis</taxon>
        <taxon>Chytridiomycetes</taxon>
        <taxon>Spizellomycetales</taxon>
        <taxon>Spizellomycetaceae</taxon>
        <taxon>Spizellomyces</taxon>
    </lineage>
</organism>
<evidence type="ECO:0000256" key="3">
    <source>
        <dbReference type="SAM" id="SignalP"/>
    </source>
</evidence>
<feature type="compositionally biased region" description="Low complexity" evidence="1">
    <location>
        <begin position="86"/>
        <end position="98"/>
    </location>
</feature>
<evidence type="ECO:0000313" key="4">
    <source>
        <dbReference type="EMBL" id="KNC96927.1"/>
    </source>
</evidence>
<dbReference type="AlphaFoldDB" id="A0A0L0H6Q9"/>
<keyword evidence="2" id="KW-1133">Transmembrane helix</keyword>